<reference evidence="2" key="1">
    <citation type="journal article" date="2019" name="Int. J. Syst. Evol. Microbiol.">
        <title>The Global Catalogue of Microorganisms (GCM) 10K type strain sequencing project: providing services to taxonomists for standard genome sequencing and annotation.</title>
        <authorList>
            <consortium name="The Broad Institute Genomics Platform"/>
            <consortium name="The Broad Institute Genome Sequencing Center for Infectious Disease"/>
            <person name="Wu L."/>
            <person name="Ma J."/>
        </authorList>
    </citation>
    <scope>NUCLEOTIDE SEQUENCE [LARGE SCALE GENOMIC DNA]</scope>
    <source>
        <strain evidence="2">CECT 8482</strain>
    </source>
</reference>
<evidence type="ECO:0000313" key="2">
    <source>
        <dbReference type="Proteomes" id="UP001243846"/>
    </source>
</evidence>
<dbReference type="EMBL" id="JAUFRC010000001">
    <property type="protein sequence ID" value="MDN3711838.1"/>
    <property type="molecule type" value="Genomic_DNA"/>
</dbReference>
<proteinExistence type="predicted"/>
<protein>
    <submittedName>
        <fullName evidence="1">Uncharacterized protein</fullName>
    </submittedName>
</protein>
<evidence type="ECO:0000313" key="1">
    <source>
        <dbReference type="EMBL" id="MDN3711838.1"/>
    </source>
</evidence>
<sequence length="50" mass="5346">MTALISDAYILPHTHLRTRARLCVHGLLDDLVKGSSGVGVESADFNNPAI</sequence>
<accession>A0ABT8D4X6</accession>
<dbReference type="Proteomes" id="UP001243846">
    <property type="component" value="Unassembled WGS sequence"/>
</dbReference>
<comment type="caution">
    <text evidence="1">The sequence shown here is derived from an EMBL/GenBank/DDBJ whole genome shotgun (WGS) entry which is preliminary data.</text>
</comment>
<gene>
    <name evidence="1" type="ORF">QWZ10_08380</name>
</gene>
<name>A0ABT8D4X6_9RHOB</name>
<organism evidence="1 2">
    <name type="scientific">Paracoccus cavernae</name>
    <dbReference type="NCBI Taxonomy" id="1571207"/>
    <lineage>
        <taxon>Bacteria</taxon>
        <taxon>Pseudomonadati</taxon>
        <taxon>Pseudomonadota</taxon>
        <taxon>Alphaproteobacteria</taxon>
        <taxon>Rhodobacterales</taxon>
        <taxon>Paracoccaceae</taxon>
        <taxon>Paracoccus</taxon>
    </lineage>
</organism>
<keyword evidence="2" id="KW-1185">Reference proteome</keyword>